<dbReference type="KEGG" id="paca:ID47_07505"/>
<dbReference type="STRING" id="91604.ID47_07505"/>
<evidence type="ECO:0000313" key="1">
    <source>
        <dbReference type="EMBL" id="AIK96602.1"/>
    </source>
</evidence>
<name>A0A077ATT4_9PROT</name>
<dbReference type="RefSeq" id="WP_038465156.1">
    <property type="nucleotide sequence ID" value="NZ_CP008941.1"/>
</dbReference>
<reference evidence="1 2" key="1">
    <citation type="submission" date="2014-07" db="EMBL/GenBank/DDBJ databases">
        <title>Comparative genomic insights into amoeba endosymbionts belonging to the families of Holosporaceae and Candidatus Midichloriaceae within Rickettsiales.</title>
        <authorList>
            <person name="Wang Z."/>
            <person name="Wu M."/>
        </authorList>
    </citation>
    <scope>NUCLEOTIDE SEQUENCE [LARGE SCALE GENOMIC DNA]</scope>
    <source>
        <strain evidence="1">PRA3</strain>
    </source>
</reference>
<protein>
    <submittedName>
        <fullName evidence="1">Uncharacterized protein</fullName>
    </submittedName>
</protein>
<proteinExistence type="predicted"/>
<dbReference type="EMBL" id="CP008941">
    <property type="protein sequence ID" value="AIK96602.1"/>
    <property type="molecule type" value="Genomic_DNA"/>
</dbReference>
<gene>
    <name evidence="1" type="ORF">ID47_07505</name>
</gene>
<organism evidence="1 2">
    <name type="scientific">Candidatus Odyssella acanthamoebae</name>
    <dbReference type="NCBI Taxonomy" id="91604"/>
    <lineage>
        <taxon>Bacteria</taxon>
        <taxon>Pseudomonadati</taxon>
        <taxon>Pseudomonadota</taxon>
        <taxon>Alphaproteobacteria</taxon>
        <taxon>Holosporales</taxon>
        <taxon>Candidatus Paracaedibacteraceae</taxon>
        <taxon>Candidatus Odyssella</taxon>
    </lineage>
</organism>
<dbReference type="HOGENOM" id="CLU_1265029_0_0_5"/>
<dbReference type="Proteomes" id="UP000028926">
    <property type="component" value="Chromosome"/>
</dbReference>
<evidence type="ECO:0000313" key="2">
    <source>
        <dbReference type="Proteomes" id="UP000028926"/>
    </source>
</evidence>
<accession>A0A077ATT4</accession>
<keyword evidence="2" id="KW-1185">Reference proteome</keyword>
<dbReference type="OrthoDB" id="8492443at2"/>
<dbReference type="AlphaFoldDB" id="A0A077ATT4"/>
<sequence>MNFVNKKALLEKLKTHVSTWQQQQLLFSYDIKGEGRLSDATLRLHQRQTGFSLTVSMHFLEEALQVTNFTLQEDDRLEDQCQPLYDAALIELMIQSLMLLFFCAQSLHKNEMCFILSNEGTFHFDLLKSLFSSVQPCLTRQGKCQILTLSLWPSEADQFCYSLEHIKIQLQHQLWRYQKSDSLVRRYLQNADRQAVDVFNTHGKNNPRETEFSEKNVISFSSALKRRAAL</sequence>